<keyword evidence="7" id="KW-1185">Reference proteome</keyword>
<evidence type="ECO:0000259" key="3">
    <source>
        <dbReference type="Pfam" id="PF11887"/>
    </source>
</evidence>
<dbReference type="STRING" id="1801.BRW64_22930"/>
<dbReference type="Proteomes" id="UP000191039">
    <property type="component" value="Unassembled WGS sequence"/>
</dbReference>
<dbReference type="InterPro" id="IPR003399">
    <property type="entry name" value="Mce/MlaD"/>
</dbReference>
<gene>
    <name evidence="4" type="ORF">BV510_03180</name>
    <name evidence="5" type="ORF">CRI78_06835</name>
</gene>
<dbReference type="RefSeq" id="WP_073858765.1">
    <property type="nucleotide sequence ID" value="NZ_BAAATC010000006.1"/>
</dbReference>
<dbReference type="InterPro" id="IPR024516">
    <property type="entry name" value="Mce_C"/>
</dbReference>
<dbReference type="EMBL" id="PDCR01000007">
    <property type="protein sequence ID" value="PEG55281.1"/>
    <property type="molecule type" value="Genomic_DNA"/>
</dbReference>
<evidence type="ECO:0000313" key="7">
    <source>
        <dbReference type="Proteomes" id="UP000220340"/>
    </source>
</evidence>
<feature type="domain" description="Mce/MlaD" evidence="2">
    <location>
        <begin position="40"/>
        <end position="112"/>
    </location>
</feature>
<dbReference type="AlphaFoldDB" id="A0A1Q4H6N8"/>
<feature type="region of interest" description="Disordered" evidence="1">
    <location>
        <begin position="396"/>
        <end position="423"/>
    </location>
</feature>
<dbReference type="NCBIfam" id="TIGR00996">
    <property type="entry name" value="Mtu_fam_mce"/>
    <property type="match status" value="1"/>
</dbReference>
<evidence type="ECO:0000256" key="1">
    <source>
        <dbReference type="SAM" id="MobiDB-lite"/>
    </source>
</evidence>
<dbReference type="GO" id="GO:0005576">
    <property type="term" value="C:extracellular region"/>
    <property type="evidence" value="ECO:0007669"/>
    <property type="project" value="TreeGrafter"/>
</dbReference>
<reference evidence="4 6" key="1">
    <citation type="submission" date="2016-09" db="EMBL/GenBank/DDBJ databases">
        <title>genome sequences of unsequenced Mycobacteria.</title>
        <authorList>
            <person name="Greninger A.L."/>
            <person name="Jerome K.R."/>
            <person name="Mcnair B."/>
            <person name="Wallis C."/>
            <person name="Fang F."/>
        </authorList>
    </citation>
    <scope>NUCLEOTIDE SEQUENCE [LARGE SCALE GENOMIC DNA]</scope>
    <source>
        <strain evidence="4 6">BM1</strain>
    </source>
</reference>
<organism evidence="4 6">
    <name type="scientific">Mycolicibacterium diernhoferi</name>
    <dbReference type="NCBI Taxonomy" id="1801"/>
    <lineage>
        <taxon>Bacteria</taxon>
        <taxon>Bacillati</taxon>
        <taxon>Actinomycetota</taxon>
        <taxon>Actinomycetes</taxon>
        <taxon>Mycobacteriales</taxon>
        <taxon>Mycobacteriaceae</taxon>
        <taxon>Mycolicibacterium</taxon>
    </lineage>
</organism>
<evidence type="ECO:0000313" key="5">
    <source>
        <dbReference type="EMBL" id="PEG55281.1"/>
    </source>
</evidence>
<evidence type="ECO:0000259" key="2">
    <source>
        <dbReference type="Pfam" id="PF02470"/>
    </source>
</evidence>
<dbReference type="InterPro" id="IPR005693">
    <property type="entry name" value="Mce"/>
</dbReference>
<feature type="compositionally biased region" description="Pro residues" evidence="1">
    <location>
        <begin position="396"/>
        <end position="417"/>
    </location>
</feature>
<reference evidence="5 7" key="2">
    <citation type="submission" date="2017-10" db="EMBL/GenBank/DDBJ databases">
        <title>The new phylogeny of genus Mycobacterium.</title>
        <authorList>
            <person name="Tortoli E."/>
            <person name="Trovato A."/>
            <person name="Cirillo D.M."/>
        </authorList>
    </citation>
    <scope>NUCLEOTIDE SEQUENCE [LARGE SCALE GENOMIC DNA]</scope>
    <source>
        <strain evidence="5 7">IP141170001</strain>
    </source>
</reference>
<proteinExistence type="predicted"/>
<name>A0A1Q4H6N8_9MYCO</name>
<evidence type="ECO:0000313" key="6">
    <source>
        <dbReference type="Proteomes" id="UP000191039"/>
    </source>
</evidence>
<protein>
    <submittedName>
        <fullName evidence="4">Mammalian cell entry protein</fullName>
    </submittedName>
</protein>
<dbReference type="InterPro" id="IPR052336">
    <property type="entry name" value="MlaD_Phospholipid_Transporter"/>
</dbReference>
<comment type="caution">
    <text evidence="4">The sequence shown here is derived from an EMBL/GenBank/DDBJ whole genome shotgun (WGS) entry which is preliminary data.</text>
</comment>
<accession>A0A1Q4H6N8</accession>
<dbReference type="Proteomes" id="UP000220340">
    <property type="component" value="Unassembled WGS sequence"/>
</dbReference>
<dbReference type="EMBL" id="MIJD01000017">
    <property type="protein sequence ID" value="OPE55818.1"/>
    <property type="molecule type" value="Genomic_DNA"/>
</dbReference>
<dbReference type="PANTHER" id="PTHR33371:SF4">
    <property type="entry name" value="INTERMEMBRANE PHOSPHOLIPID TRANSPORT SYSTEM BINDING PROTEIN MLAD"/>
    <property type="match status" value="1"/>
</dbReference>
<evidence type="ECO:0000313" key="4">
    <source>
        <dbReference type="EMBL" id="OPE55818.1"/>
    </source>
</evidence>
<dbReference type="Pfam" id="PF02470">
    <property type="entry name" value="MlaD"/>
    <property type="match status" value="1"/>
</dbReference>
<feature type="domain" description="Mammalian cell entry C-terminal" evidence="3">
    <location>
        <begin position="121"/>
        <end position="296"/>
    </location>
</feature>
<dbReference type="Pfam" id="PF11887">
    <property type="entry name" value="Mce4_CUP1"/>
    <property type="match status" value="1"/>
</dbReference>
<dbReference type="OrthoDB" id="4516955at2"/>
<dbReference type="PANTHER" id="PTHR33371">
    <property type="entry name" value="INTERMEMBRANE PHOSPHOLIPID TRANSPORT SYSTEM BINDING PROTEIN MLAD-RELATED"/>
    <property type="match status" value="1"/>
</dbReference>
<sequence length="444" mass="46967">MSTPSKQSTKRISLLVVLVLILAAGVFAVTRVTDSFNRTNVVAYFDNSNGIFEGDDVVILGVPVGRIDKIEPEPERVKISFWYDSKYKVPAEANAAILSPMLVTSRAIQLTPTYSGSGPVMENDAVIPQERTVVPVEYDDFRAQLERITENLQPTEPGGVSTLGSVINTAADNLRGQGADIRATLVKLSQAFSAIGDHSTDVFSTVKNLSILVSALQDSTTVMRQLNQNLASVSGTLADNPDEVGNAVQDLADTVGLVQSFVADNRETLGTTSDKLAGVSQALNDSLADVKQFLHVAPTTLQNYINAYQPAQGAMSTVPVINNFANPITFLCGAVQAASRLGAEQSSKLCVQYLAPIIKNRQYNFPPIGQNLAVGAFARPNEITYSEDWLRPDYIPPPAPAPAAPPAAPATPVPGGPPLAAETVAATNPADGLPGMMVQHGAGS</sequence>